<protein>
    <submittedName>
        <fullName evidence="1">Uncharacterized protein</fullName>
    </submittedName>
</protein>
<keyword evidence="2" id="KW-1185">Reference proteome</keyword>
<accession>A0A1H4UPK2</accession>
<dbReference type="AlphaFoldDB" id="A0A1H4UPK2"/>
<organism evidence="1 2">
    <name type="scientific">Tsukamurella tyrosinosolvens</name>
    <dbReference type="NCBI Taxonomy" id="57704"/>
    <lineage>
        <taxon>Bacteria</taxon>
        <taxon>Bacillati</taxon>
        <taxon>Actinomycetota</taxon>
        <taxon>Actinomycetes</taxon>
        <taxon>Mycobacteriales</taxon>
        <taxon>Tsukamurellaceae</taxon>
        <taxon>Tsukamurella</taxon>
    </lineage>
</organism>
<name>A0A1H4UPK2_TSUTY</name>
<evidence type="ECO:0000313" key="2">
    <source>
        <dbReference type="Proteomes" id="UP000182241"/>
    </source>
</evidence>
<dbReference type="EMBL" id="FNSA01000003">
    <property type="protein sequence ID" value="SEC70054.1"/>
    <property type="molecule type" value="Genomic_DNA"/>
</dbReference>
<sequence>MVNIDRAGGLWPNDLLRLTFTPTNEVRALVEVGVAALQPTLVEGVVFDPDWLEKVVPNVPAPEPEIVTLYAR</sequence>
<proteinExistence type="predicted"/>
<reference evidence="2" key="1">
    <citation type="submission" date="2016-10" db="EMBL/GenBank/DDBJ databases">
        <authorList>
            <person name="Varghese N."/>
            <person name="Submissions S."/>
        </authorList>
    </citation>
    <scope>NUCLEOTIDE SEQUENCE [LARGE SCALE GENOMIC DNA]</scope>
    <source>
        <strain evidence="2">DSM 44234</strain>
    </source>
</reference>
<dbReference type="Proteomes" id="UP000182241">
    <property type="component" value="Unassembled WGS sequence"/>
</dbReference>
<gene>
    <name evidence="1" type="ORF">SAMN04489793_2956</name>
</gene>
<evidence type="ECO:0000313" key="1">
    <source>
        <dbReference type="EMBL" id="SEC70054.1"/>
    </source>
</evidence>